<keyword evidence="3 6" id="KW-0539">Nucleus</keyword>
<feature type="compositionally biased region" description="Basic and acidic residues" evidence="7">
    <location>
        <begin position="15"/>
        <end position="26"/>
    </location>
</feature>
<feature type="compositionally biased region" description="Basic and acidic residues" evidence="7">
    <location>
        <begin position="70"/>
        <end position="79"/>
    </location>
</feature>
<dbReference type="PANTHER" id="PTHR23081:SF36">
    <property type="entry name" value="RNA POLYMERASE II SUBUNIT A C-TERMINAL DOMAIN PHOSPHATASE"/>
    <property type="match status" value="1"/>
</dbReference>
<protein>
    <recommendedName>
        <fullName evidence="6">RNA polymerase II subunit A C-terminal domain phosphatase</fullName>
        <ecNumber evidence="6">3.1.3.16</ecNumber>
    </recommendedName>
</protein>
<feature type="region of interest" description="Disordered" evidence="7">
    <location>
        <begin position="445"/>
        <end position="484"/>
    </location>
</feature>
<feature type="compositionally biased region" description="Basic and acidic residues" evidence="7">
    <location>
        <begin position="937"/>
        <end position="946"/>
    </location>
</feature>
<evidence type="ECO:0000259" key="9">
    <source>
        <dbReference type="PROSITE" id="PS50969"/>
    </source>
</evidence>
<feature type="region of interest" description="Disordered" evidence="7">
    <location>
        <begin position="547"/>
        <end position="574"/>
    </location>
</feature>
<dbReference type="InterPro" id="IPR011947">
    <property type="entry name" value="FCP1_euk"/>
</dbReference>
<keyword evidence="2 6" id="KW-0378">Hydrolase</keyword>
<dbReference type="AlphaFoldDB" id="A0A8H3V225"/>
<evidence type="ECO:0000259" key="8">
    <source>
        <dbReference type="PROSITE" id="PS50172"/>
    </source>
</evidence>
<dbReference type="SUPFAM" id="SSF52113">
    <property type="entry name" value="BRCT domain"/>
    <property type="match status" value="1"/>
</dbReference>
<evidence type="ECO:0000256" key="4">
    <source>
        <dbReference type="ARBA" id="ARBA00047761"/>
    </source>
</evidence>
<evidence type="ECO:0000256" key="7">
    <source>
        <dbReference type="SAM" id="MobiDB-lite"/>
    </source>
</evidence>
<dbReference type="EMBL" id="WNWQ01000073">
    <property type="protein sequence ID" value="KAE9980615.1"/>
    <property type="molecule type" value="Genomic_DNA"/>
</dbReference>
<evidence type="ECO:0000313" key="11">
    <source>
        <dbReference type="Proteomes" id="UP000433883"/>
    </source>
</evidence>
<gene>
    <name evidence="10" type="ORF">BLS_008558</name>
</gene>
<dbReference type="CDD" id="cd07521">
    <property type="entry name" value="HAD_FCP1-like"/>
    <property type="match status" value="1"/>
</dbReference>
<dbReference type="InterPro" id="IPR036420">
    <property type="entry name" value="BRCT_dom_sf"/>
</dbReference>
<feature type="region of interest" description="Disordered" evidence="7">
    <location>
        <begin position="776"/>
        <end position="795"/>
    </location>
</feature>
<dbReference type="Pfam" id="PF00533">
    <property type="entry name" value="BRCT"/>
    <property type="match status" value="1"/>
</dbReference>
<dbReference type="Gene3D" id="1.10.287.10">
    <property type="entry name" value="S15/NS1, RNA-binding"/>
    <property type="match status" value="1"/>
</dbReference>
<feature type="compositionally biased region" description="Pro residues" evidence="7">
    <location>
        <begin position="454"/>
        <end position="463"/>
    </location>
</feature>
<dbReference type="EC" id="3.1.3.16" evidence="6"/>
<organism evidence="10 11">
    <name type="scientific">Venturia inaequalis</name>
    <name type="common">Apple scab fungus</name>
    <dbReference type="NCBI Taxonomy" id="5025"/>
    <lineage>
        <taxon>Eukaryota</taxon>
        <taxon>Fungi</taxon>
        <taxon>Dikarya</taxon>
        <taxon>Ascomycota</taxon>
        <taxon>Pezizomycotina</taxon>
        <taxon>Dothideomycetes</taxon>
        <taxon>Pleosporomycetidae</taxon>
        <taxon>Venturiales</taxon>
        <taxon>Venturiaceae</taxon>
        <taxon>Venturia</taxon>
    </lineage>
</organism>
<comment type="subcellular location">
    <subcellularLocation>
        <location evidence="1 6">Nucleus</location>
    </subcellularLocation>
</comment>
<dbReference type="NCBIfam" id="TIGR02250">
    <property type="entry name" value="FCP1_euk"/>
    <property type="match status" value="1"/>
</dbReference>
<comment type="function">
    <text evidence="6">This promotes the activity of RNA polymerase II.</text>
</comment>
<dbReference type="Proteomes" id="UP000433883">
    <property type="component" value="Unassembled WGS sequence"/>
</dbReference>
<feature type="compositionally biased region" description="Acidic residues" evidence="7">
    <location>
        <begin position="809"/>
        <end position="827"/>
    </location>
</feature>
<reference evidence="10 11" key="1">
    <citation type="submission" date="2019-11" db="EMBL/GenBank/DDBJ databases">
        <title>Venturia inaequalis Genome Resource.</title>
        <authorList>
            <person name="Lichtner F.J."/>
        </authorList>
    </citation>
    <scope>NUCLEOTIDE SEQUENCE [LARGE SCALE GENOMIC DNA]</scope>
    <source>
        <strain evidence="10">Bline_iso_100314</strain>
    </source>
</reference>
<feature type="domain" description="BRCT" evidence="8">
    <location>
        <begin position="641"/>
        <end position="735"/>
    </location>
</feature>
<comment type="catalytic activity">
    <reaction evidence="4 6">
        <text>O-phospho-L-seryl-[protein] + H2O = L-seryl-[protein] + phosphate</text>
        <dbReference type="Rhea" id="RHEA:20629"/>
        <dbReference type="Rhea" id="RHEA-COMP:9863"/>
        <dbReference type="Rhea" id="RHEA-COMP:11604"/>
        <dbReference type="ChEBI" id="CHEBI:15377"/>
        <dbReference type="ChEBI" id="CHEBI:29999"/>
        <dbReference type="ChEBI" id="CHEBI:43474"/>
        <dbReference type="ChEBI" id="CHEBI:83421"/>
        <dbReference type="EC" id="3.1.3.16"/>
    </reaction>
</comment>
<dbReference type="GO" id="GO:0005634">
    <property type="term" value="C:nucleus"/>
    <property type="evidence" value="ECO:0007669"/>
    <property type="project" value="UniProtKB-SubCell"/>
</dbReference>
<dbReference type="InterPro" id="IPR039189">
    <property type="entry name" value="Fcp1"/>
</dbReference>
<dbReference type="InterPro" id="IPR023214">
    <property type="entry name" value="HAD_sf"/>
</dbReference>
<dbReference type="InterPro" id="IPR036412">
    <property type="entry name" value="HAD-like_sf"/>
</dbReference>
<accession>A0A8H3V225</accession>
<feature type="region of interest" description="Disordered" evidence="7">
    <location>
        <begin position="6"/>
        <end position="28"/>
    </location>
</feature>
<evidence type="ECO:0000256" key="2">
    <source>
        <dbReference type="ARBA" id="ARBA00022801"/>
    </source>
</evidence>
<dbReference type="InterPro" id="IPR001357">
    <property type="entry name" value="BRCT_dom"/>
</dbReference>
<dbReference type="Gene3D" id="3.40.50.1000">
    <property type="entry name" value="HAD superfamily/HAD-like"/>
    <property type="match status" value="1"/>
</dbReference>
<dbReference type="FunFam" id="3.40.50.1000:FF:000142">
    <property type="entry name" value="Similar to FCP1-like phosphatase"/>
    <property type="match status" value="1"/>
</dbReference>
<dbReference type="CDD" id="cd17729">
    <property type="entry name" value="BRCT_CTDP1"/>
    <property type="match status" value="1"/>
</dbReference>
<evidence type="ECO:0000256" key="1">
    <source>
        <dbReference type="ARBA" id="ARBA00004123"/>
    </source>
</evidence>
<dbReference type="SMART" id="SM00577">
    <property type="entry name" value="CPDc"/>
    <property type="match status" value="1"/>
</dbReference>
<feature type="region of interest" description="Disordered" evidence="7">
    <location>
        <begin position="809"/>
        <end position="946"/>
    </location>
</feature>
<evidence type="ECO:0000256" key="6">
    <source>
        <dbReference type="RuleBase" id="RU366066"/>
    </source>
</evidence>
<sequence>MLLLTISSVNAADTPKGDTPKKDTPKGDTTICTQITGPEGHCNVYNSKGEYILKRRTQCRKHVLLPKVGSDDDGKERDVMASCSEQESRRGRQVLKNEDAEDKCRRMEDAEDECPRTGLIEECIFWARQSAHAKDIAKLIRFAPLFSYTYKTIVTEGNKYGDEPIQFQKDFPAEFQSELEGTLRVWKIKPGDVLYESGIQLVDIDEPCTHDTVFGGLCANCGQEMDKLDNYLTTERASSRATVFASHGNTALLVSKKEAGRINEEAKRRLLQGRKLSLVVDLDQTIIHATVDPTVAEWQQDPANPNYEAVKGVRQFQLVDDGPGGRGCNYYIKLRPGLEEFLEDIAKKYELHIYTMGTRAYAQKIAEIVDPQRRFFGDRILSRDESGSLTNKTLQRIFPVDTDMVVIIDDRGDVWQWSPNLIKVTPYDFFVGIGDINSSFLPKKTDSISKRTRTPPPPPPPPEISEDKENSDGIEEAEAPTNGLKIDTTAILEDSDAPTLETQLVAMAGGDDPSIIEEKSNTQAETLAAQVTDRPLMKKQEMLDKLDEEGGAKENSEEERPAETTPDNKHRHNLLHDDDDELRYLQANLESIHRLFYEEYDQNITASAPRLSQLRGEKAAKKPPVDNLELVPDIKDIMPRMKSDVLKHVVICFTGVIPQGLNHETSDIGMWARSFGARVSPNLTKSTTHVVAHKDRRTSKVRQAARHPNIKIVATSWLLECFVQWVAAPEGPHAIKVESDEHDSHDSLPFEELEEASMLTPSEDGVADDAILPSEVEEADEEPNSPVLDILENVEWGDLEDEMKDFYDSEDETEADDDDEGNDEGMESDASGKSGRSSRSTSSRKAKRKRTESINGDYEEVGESTSALQKRRKMAAERTTGLANVETLDNPSGLPSPDTTGPEEEAGEKTKAVSNGAEGEVGDDDDDDDFEQAMMAEFDKDSDAED</sequence>
<dbReference type="Pfam" id="PF03031">
    <property type="entry name" value="NIF"/>
    <property type="match status" value="1"/>
</dbReference>
<feature type="compositionally biased region" description="Acidic residues" evidence="7">
    <location>
        <begin position="920"/>
        <end position="931"/>
    </location>
</feature>
<comment type="catalytic activity">
    <reaction evidence="5 6">
        <text>O-phospho-L-threonyl-[protein] + H2O = L-threonyl-[protein] + phosphate</text>
        <dbReference type="Rhea" id="RHEA:47004"/>
        <dbReference type="Rhea" id="RHEA-COMP:11060"/>
        <dbReference type="Rhea" id="RHEA-COMP:11605"/>
        <dbReference type="ChEBI" id="CHEBI:15377"/>
        <dbReference type="ChEBI" id="CHEBI:30013"/>
        <dbReference type="ChEBI" id="CHEBI:43474"/>
        <dbReference type="ChEBI" id="CHEBI:61977"/>
        <dbReference type="EC" id="3.1.3.16"/>
    </reaction>
</comment>
<dbReference type="Gene3D" id="3.40.50.10190">
    <property type="entry name" value="BRCT domain"/>
    <property type="match status" value="1"/>
</dbReference>
<name>A0A8H3V225_VENIN</name>
<proteinExistence type="predicted"/>
<dbReference type="InterPro" id="IPR004274">
    <property type="entry name" value="FCP1_dom"/>
</dbReference>
<comment type="caution">
    <text evidence="10">The sequence shown here is derived from an EMBL/GenBank/DDBJ whole genome shotgun (WGS) entry which is preliminary data.</text>
</comment>
<feature type="region of interest" description="Disordered" evidence="7">
    <location>
        <begin position="70"/>
        <end position="94"/>
    </location>
</feature>
<dbReference type="GO" id="GO:0008420">
    <property type="term" value="F:RNA polymerase II CTD heptapeptide repeat phosphatase activity"/>
    <property type="evidence" value="ECO:0007669"/>
    <property type="project" value="UniProtKB-UniRule"/>
</dbReference>
<feature type="compositionally biased region" description="Low complexity" evidence="7">
    <location>
        <begin position="828"/>
        <end position="841"/>
    </location>
</feature>
<dbReference type="SUPFAM" id="SSF56784">
    <property type="entry name" value="HAD-like"/>
    <property type="match status" value="1"/>
</dbReference>
<evidence type="ECO:0000256" key="5">
    <source>
        <dbReference type="ARBA" id="ARBA00048336"/>
    </source>
</evidence>
<evidence type="ECO:0000256" key="3">
    <source>
        <dbReference type="ARBA" id="ARBA00023242"/>
    </source>
</evidence>
<feature type="compositionally biased region" description="Basic and acidic residues" evidence="7">
    <location>
        <begin position="547"/>
        <end position="568"/>
    </location>
</feature>
<dbReference type="PROSITE" id="PS50969">
    <property type="entry name" value="FCP1"/>
    <property type="match status" value="1"/>
</dbReference>
<dbReference type="SMART" id="SM00292">
    <property type="entry name" value="BRCT"/>
    <property type="match status" value="1"/>
</dbReference>
<dbReference type="PROSITE" id="PS50172">
    <property type="entry name" value="BRCT"/>
    <property type="match status" value="1"/>
</dbReference>
<feature type="domain" description="FCP1 homology" evidence="9">
    <location>
        <begin position="271"/>
        <end position="448"/>
    </location>
</feature>
<dbReference type="PANTHER" id="PTHR23081">
    <property type="entry name" value="RNA POLYMERASE II CTD PHOSPHATASE"/>
    <property type="match status" value="1"/>
</dbReference>
<evidence type="ECO:0000313" key="10">
    <source>
        <dbReference type="EMBL" id="KAE9980615.1"/>
    </source>
</evidence>